<evidence type="ECO:0000256" key="3">
    <source>
        <dbReference type="RuleBase" id="RU000461"/>
    </source>
</evidence>
<comment type="caution">
    <text evidence="4">The sequence shown here is derived from an EMBL/GenBank/DDBJ whole genome shotgun (WGS) entry which is preliminary data.</text>
</comment>
<reference evidence="4" key="1">
    <citation type="journal article" date="2020" name="FEMS Microbiol. Ecol.">
        <title>Temporal dynamics of bacterial communities during seed development and maturation.</title>
        <authorList>
            <person name="Chesneau G."/>
            <person name="Torres-Cortes G."/>
            <person name="Briand M."/>
            <person name="Darrasse A."/>
            <person name="Preveaux A."/>
            <person name="Marais C."/>
            <person name="Jacques M.A."/>
            <person name="Shade A."/>
            <person name="Barret M."/>
        </authorList>
    </citation>
    <scope>NUCLEOTIDE SEQUENCE</scope>
    <source>
        <strain evidence="4">CFBP13533</strain>
    </source>
</reference>
<organism evidence="4 5">
    <name type="scientific">Pseudomonas fluorescens</name>
    <dbReference type="NCBI Taxonomy" id="294"/>
    <lineage>
        <taxon>Bacteria</taxon>
        <taxon>Pseudomonadati</taxon>
        <taxon>Pseudomonadota</taxon>
        <taxon>Gammaproteobacteria</taxon>
        <taxon>Pseudomonadales</taxon>
        <taxon>Pseudomonadaceae</taxon>
        <taxon>Pseudomonas</taxon>
    </lineage>
</organism>
<keyword evidence="3" id="KW-0349">Heme</keyword>
<keyword evidence="3" id="KW-0479">Metal-binding</keyword>
<dbReference type="InterPro" id="IPR017972">
    <property type="entry name" value="Cyt_P450_CS"/>
</dbReference>
<dbReference type="AlphaFoldDB" id="A0AAE2PYU2"/>
<evidence type="ECO:0000313" key="4">
    <source>
        <dbReference type="EMBL" id="MBD8270972.1"/>
    </source>
</evidence>
<keyword evidence="3" id="KW-0560">Oxidoreductase</keyword>
<dbReference type="Gene3D" id="1.10.630.10">
    <property type="entry name" value="Cytochrome P450"/>
    <property type="match status" value="1"/>
</dbReference>
<keyword evidence="3" id="KW-0503">Monooxygenase</keyword>
<dbReference type="GO" id="GO:0016705">
    <property type="term" value="F:oxidoreductase activity, acting on paired donors, with incorporation or reduction of molecular oxygen"/>
    <property type="evidence" value="ECO:0007669"/>
    <property type="project" value="InterPro"/>
</dbReference>
<evidence type="ECO:0000256" key="1">
    <source>
        <dbReference type="ARBA" id="ARBA00001971"/>
    </source>
</evidence>
<dbReference type="CDD" id="cd11036">
    <property type="entry name" value="AknT-like"/>
    <property type="match status" value="1"/>
</dbReference>
<comment type="cofactor">
    <cofactor evidence="1">
        <name>heme</name>
        <dbReference type="ChEBI" id="CHEBI:30413"/>
    </cofactor>
</comment>
<dbReference type="Pfam" id="PF00067">
    <property type="entry name" value="p450"/>
    <property type="match status" value="1"/>
</dbReference>
<dbReference type="RefSeq" id="WP_191956142.1">
    <property type="nucleotide sequence ID" value="NZ_JACYNJ010000009.1"/>
</dbReference>
<dbReference type="GO" id="GO:0004497">
    <property type="term" value="F:monooxygenase activity"/>
    <property type="evidence" value="ECO:0007669"/>
    <property type="project" value="UniProtKB-KW"/>
</dbReference>
<dbReference type="EMBL" id="JACYNJ010000009">
    <property type="protein sequence ID" value="MBD8270972.1"/>
    <property type="molecule type" value="Genomic_DNA"/>
</dbReference>
<dbReference type="SUPFAM" id="SSF48264">
    <property type="entry name" value="Cytochrome P450"/>
    <property type="match status" value="1"/>
</dbReference>
<dbReference type="Proteomes" id="UP000610293">
    <property type="component" value="Unassembled WGS sequence"/>
</dbReference>
<sequence>MTPFEAATHPDPYDYYARLRRQSELVFDADLGLWIASGACVVEAILEHPDCLVRPLHEPIPVAIVQGAAGDIFGRLMRMNEGTQHQCPRRVIEPTLTSMGTENIAGIVAQVVETLDVSGDNPNEWMFTLPVSVIATLIGFIPIQLHEVAQLTRDFVACLSPLSDESQLSDAHCGAARLRQMFQVLLGKDDKGCDLLERLYSEYQALAWKDDDALIANLIGLLSQTCEATAGLIGNSLIAFQRHPDLFEGIPATPQLVADWVAEVARYDSPVQNTRRFVARRCTIGDSVLEAGDTILLLLAAANRDPCANPDPDSFLLKRTQRRTFSFGSGRHQCPGQQLALAIASEVVSAFLQRQPASSARVYRWRYLPSLNGRVPQFCLGGEIKIASRLMNESTTPGS</sequence>
<comment type="similarity">
    <text evidence="2 3">Belongs to the cytochrome P450 family.</text>
</comment>
<dbReference type="PRINTS" id="PR00359">
    <property type="entry name" value="BP450"/>
</dbReference>
<dbReference type="GO" id="GO:0005506">
    <property type="term" value="F:iron ion binding"/>
    <property type="evidence" value="ECO:0007669"/>
    <property type="project" value="InterPro"/>
</dbReference>
<keyword evidence="3" id="KW-0408">Iron</keyword>
<gene>
    <name evidence="4" type="ORF">IFU03_14555</name>
</gene>
<proteinExistence type="inferred from homology"/>
<dbReference type="InterPro" id="IPR036396">
    <property type="entry name" value="Cyt_P450_sf"/>
</dbReference>
<dbReference type="InterPro" id="IPR002397">
    <property type="entry name" value="Cyt_P450_B"/>
</dbReference>
<dbReference type="PROSITE" id="PS00086">
    <property type="entry name" value="CYTOCHROME_P450"/>
    <property type="match status" value="1"/>
</dbReference>
<evidence type="ECO:0000313" key="5">
    <source>
        <dbReference type="Proteomes" id="UP000610293"/>
    </source>
</evidence>
<protein>
    <submittedName>
        <fullName evidence="4">Cytochrome P450</fullName>
    </submittedName>
</protein>
<dbReference type="PANTHER" id="PTHR46696:SF1">
    <property type="entry name" value="CYTOCHROME P450 YJIB-RELATED"/>
    <property type="match status" value="1"/>
</dbReference>
<name>A0AAE2PYU2_PSEFL</name>
<dbReference type="GO" id="GO:0020037">
    <property type="term" value="F:heme binding"/>
    <property type="evidence" value="ECO:0007669"/>
    <property type="project" value="InterPro"/>
</dbReference>
<dbReference type="PANTHER" id="PTHR46696">
    <property type="entry name" value="P450, PUTATIVE (EUROFUNG)-RELATED"/>
    <property type="match status" value="1"/>
</dbReference>
<accession>A0AAE2PYU2</accession>
<dbReference type="InterPro" id="IPR001128">
    <property type="entry name" value="Cyt_P450"/>
</dbReference>
<evidence type="ECO:0000256" key="2">
    <source>
        <dbReference type="ARBA" id="ARBA00010617"/>
    </source>
</evidence>